<dbReference type="SUPFAM" id="SSF55136">
    <property type="entry name" value="Probable bacterial effector-binding domain"/>
    <property type="match status" value="1"/>
</dbReference>
<organism evidence="2 3">
    <name type="scientific">Cohnella xylanilytica</name>
    <dbReference type="NCBI Taxonomy" id="557555"/>
    <lineage>
        <taxon>Bacteria</taxon>
        <taxon>Bacillati</taxon>
        <taxon>Bacillota</taxon>
        <taxon>Bacilli</taxon>
        <taxon>Bacillales</taxon>
        <taxon>Paenibacillaceae</taxon>
        <taxon>Cohnella</taxon>
    </lineage>
</organism>
<dbReference type="SMART" id="SM00871">
    <property type="entry name" value="AraC_E_bind"/>
    <property type="match status" value="1"/>
</dbReference>
<dbReference type="PANTHER" id="PTHR36444">
    <property type="entry name" value="TRANSCRIPTIONAL REGULATOR PROTEIN YOBU-RELATED"/>
    <property type="match status" value="1"/>
</dbReference>
<reference evidence="2 3" key="1">
    <citation type="submission" date="2020-08" db="EMBL/GenBank/DDBJ databases">
        <title>Cohnella phylogeny.</title>
        <authorList>
            <person name="Dunlap C."/>
        </authorList>
    </citation>
    <scope>NUCLEOTIDE SEQUENCE [LARGE SCALE GENOMIC DNA]</scope>
    <source>
        <strain evidence="2 3">DSM 25239</strain>
    </source>
</reference>
<protein>
    <submittedName>
        <fullName evidence="2">GyrI-like domain-containing protein</fullName>
    </submittedName>
</protein>
<gene>
    <name evidence="2" type="ORF">H7B90_06605</name>
</gene>
<dbReference type="Pfam" id="PF14526">
    <property type="entry name" value="Cass2"/>
    <property type="match status" value="1"/>
</dbReference>
<dbReference type="InterPro" id="IPR029441">
    <property type="entry name" value="Cass2"/>
</dbReference>
<dbReference type="PANTHER" id="PTHR36444:SF2">
    <property type="entry name" value="TRANSCRIPTIONAL REGULATOR PROTEIN YOBU-RELATED"/>
    <property type="match status" value="1"/>
</dbReference>
<evidence type="ECO:0000259" key="1">
    <source>
        <dbReference type="SMART" id="SM00871"/>
    </source>
</evidence>
<dbReference type="InterPro" id="IPR010499">
    <property type="entry name" value="AraC_E-bd"/>
</dbReference>
<dbReference type="Proteomes" id="UP000553776">
    <property type="component" value="Unassembled WGS sequence"/>
</dbReference>
<proteinExistence type="predicted"/>
<dbReference type="Pfam" id="PF12674">
    <property type="entry name" value="Zn_ribbon_2"/>
    <property type="match status" value="1"/>
</dbReference>
<dbReference type="InterPro" id="IPR053182">
    <property type="entry name" value="YobU-like_regulator"/>
</dbReference>
<comment type="caution">
    <text evidence="2">The sequence shown here is derived from an EMBL/GenBank/DDBJ whole genome shotgun (WGS) entry which is preliminary data.</text>
</comment>
<dbReference type="Gene3D" id="3.20.80.10">
    <property type="entry name" value="Regulatory factor, effector binding domain"/>
    <property type="match status" value="1"/>
</dbReference>
<accession>A0A841TYS4</accession>
<sequence>MTMTTTLIACQSCGMPMPESALYGTESNGELTSEFCKYCYENGAFTQPDLTVEGMVELCTSILVEEGKEEQSARAMLQAYLPSLKRWSTGIAADAAEGPDRIVEHSGLRLAGLSARTTNRREASPDGAIPQLWSRFWSGPGGQLAAASAEPGVVYGLYYDYEDGADGEYSVLAGVSANAGGGGESPLSSKELDNVVVPAGKYAVFVTRRGPSVQVVVEAWQRIWRWAASSTGYERTFAGDFERYDERCHNPDDAVVEIFIAIKA</sequence>
<dbReference type="AlphaFoldDB" id="A0A841TYS4"/>
<dbReference type="InterPro" id="IPR025868">
    <property type="entry name" value="Zn_ribbon_dom_put"/>
</dbReference>
<dbReference type="EMBL" id="JACJVR010000020">
    <property type="protein sequence ID" value="MBB6691071.1"/>
    <property type="molecule type" value="Genomic_DNA"/>
</dbReference>
<evidence type="ECO:0000313" key="2">
    <source>
        <dbReference type="EMBL" id="MBB6691071.1"/>
    </source>
</evidence>
<evidence type="ECO:0000313" key="3">
    <source>
        <dbReference type="Proteomes" id="UP000553776"/>
    </source>
</evidence>
<dbReference type="InterPro" id="IPR011256">
    <property type="entry name" value="Reg_factor_effector_dom_sf"/>
</dbReference>
<feature type="domain" description="AraC effector-binding" evidence="1">
    <location>
        <begin position="99"/>
        <end position="263"/>
    </location>
</feature>
<keyword evidence="3" id="KW-1185">Reference proteome</keyword>
<name>A0A841TYS4_9BACL</name>